<keyword evidence="8 14" id="KW-0479">Metal-binding</keyword>
<evidence type="ECO:0000256" key="12">
    <source>
        <dbReference type="ARBA" id="ARBA00023136"/>
    </source>
</evidence>
<dbReference type="PANTHER" id="PTHR40255:SF1">
    <property type="entry name" value="PROTOPORPHYRINOGEN IX OXIDASE"/>
    <property type="match status" value="1"/>
</dbReference>
<comment type="similarity">
    <text evidence="3 14 15">Belongs to the HemJ family.</text>
</comment>
<dbReference type="AlphaFoldDB" id="A0A7C9LFT9"/>
<dbReference type="RefSeq" id="WP_152577365.1">
    <property type="nucleotide sequence ID" value="NZ_JAATJI010000001.1"/>
</dbReference>
<keyword evidence="11 14" id="KW-0408">Iron</keyword>
<keyword evidence="7 14" id="KW-0812">Transmembrane</keyword>
<dbReference type="GO" id="GO:0005886">
    <property type="term" value="C:plasma membrane"/>
    <property type="evidence" value="ECO:0007669"/>
    <property type="project" value="UniProtKB-SubCell"/>
</dbReference>
<evidence type="ECO:0000256" key="11">
    <source>
        <dbReference type="ARBA" id="ARBA00023004"/>
    </source>
</evidence>
<evidence type="ECO:0000256" key="3">
    <source>
        <dbReference type="ARBA" id="ARBA00006501"/>
    </source>
</evidence>
<evidence type="ECO:0000256" key="1">
    <source>
        <dbReference type="ARBA" id="ARBA00004651"/>
    </source>
</evidence>
<comment type="function">
    <text evidence="14 15">Catalyzes the oxidation of protoporphyrinogen IX to protoporphyrin IX.</text>
</comment>
<evidence type="ECO:0000256" key="2">
    <source>
        <dbReference type="ARBA" id="ARBA00005073"/>
    </source>
</evidence>
<comment type="cofactor">
    <cofactor evidence="14 15">
        <name>heme b</name>
        <dbReference type="ChEBI" id="CHEBI:60344"/>
    </cofactor>
    <text evidence="14 15">Binds 1 heme b (iron(II)-protoporphyrin IX) group per subunit.</text>
</comment>
<feature type="transmembrane region" description="Helical" evidence="14">
    <location>
        <begin position="63"/>
        <end position="83"/>
    </location>
</feature>
<reference evidence="16 17" key="1">
    <citation type="submission" date="2019-09" db="EMBL/GenBank/DDBJ databases">
        <title>Polymorphobacter sp. isolated from a lake in China.</title>
        <authorList>
            <person name="Liu Z."/>
        </authorList>
    </citation>
    <scope>NUCLEOTIDE SEQUENCE [LARGE SCALE GENOMIC DNA]</scope>
    <source>
        <strain evidence="16 17">D40P</strain>
    </source>
</reference>
<evidence type="ECO:0000256" key="9">
    <source>
        <dbReference type="ARBA" id="ARBA00022989"/>
    </source>
</evidence>
<feature type="transmembrane region" description="Helical" evidence="14">
    <location>
        <begin position="89"/>
        <end position="107"/>
    </location>
</feature>
<feature type="binding site" description="axial binding residue" evidence="14">
    <location>
        <position position="92"/>
    </location>
    <ligand>
        <name>heme</name>
        <dbReference type="ChEBI" id="CHEBI:30413"/>
    </ligand>
    <ligandPart>
        <name>Fe</name>
        <dbReference type="ChEBI" id="CHEBI:18248"/>
    </ligandPart>
</feature>
<keyword evidence="5 14" id="KW-1003">Cell membrane</keyword>
<evidence type="ECO:0000256" key="10">
    <source>
        <dbReference type="ARBA" id="ARBA00023002"/>
    </source>
</evidence>
<feature type="transmembrane region" description="Helical" evidence="14">
    <location>
        <begin position="12"/>
        <end position="33"/>
    </location>
</feature>
<evidence type="ECO:0000313" key="16">
    <source>
        <dbReference type="EMBL" id="MQT16927.1"/>
    </source>
</evidence>
<gene>
    <name evidence="16" type="ORF">F3168_06610</name>
</gene>
<organism evidence="16 17">
    <name type="scientific">Sandarakinorhabdus fusca</name>
    <dbReference type="NCBI Taxonomy" id="1439888"/>
    <lineage>
        <taxon>Bacteria</taxon>
        <taxon>Pseudomonadati</taxon>
        <taxon>Pseudomonadota</taxon>
        <taxon>Alphaproteobacteria</taxon>
        <taxon>Sphingomonadales</taxon>
        <taxon>Sphingosinicellaceae</taxon>
        <taxon>Sandarakinorhabdus</taxon>
    </lineage>
</organism>
<protein>
    <recommendedName>
        <fullName evidence="4 14">Protoporphyrinogen IX oxidase</fullName>
        <shortName evidence="14">PPO</shortName>
        <ecNumber evidence="14 15">1.3.99.-</ecNumber>
    </recommendedName>
</protein>
<evidence type="ECO:0000256" key="6">
    <source>
        <dbReference type="ARBA" id="ARBA00022617"/>
    </source>
</evidence>
<dbReference type="EC" id="1.3.99.-" evidence="14 15"/>
<evidence type="ECO:0000256" key="14">
    <source>
        <dbReference type="HAMAP-Rule" id="MF_02239"/>
    </source>
</evidence>
<name>A0A7C9LFT9_9SPHN</name>
<dbReference type="GO" id="GO:0006782">
    <property type="term" value="P:protoporphyrinogen IX biosynthetic process"/>
    <property type="evidence" value="ECO:0007669"/>
    <property type="project" value="UniProtKB-UniRule"/>
</dbReference>
<dbReference type="InterPro" id="IPR005265">
    <property type="entry name" value="HemJ-like"/>
</dbReference>
<keyword evidence="6 14" id="KW-0349">Heme</keyword>
<feature type="binding site" description="axial binding residue" evidence="14">
    <location>
        <position position="19"/>
    </location>
    <ligand>
        <name>heme</name>
        <dbReference type="ChEBI" id="CHEBI:30413"/>
    </ligand>
    <ligandPart>
        <name>Fe</name>
        <dbReference type="ChEBI" id="CHEBI:18248"/>
    </ligandPart>
</feature>
<dbReference type="Proteomes" id="UP000481327">
    <property type="component" value="Unassembled WGS sequence"/>
</dbReference>
<evidence type="ECO:0000256" key="7">
    <source>
        <dbReference type="ARBA" id="ARBA00022692"/>
    </source>
</evidence>
<comment type="caution">
    <text evidence="16">The sequence shown here is derived from an EMBL/GenBank/DDBJ whole genome shotgun (WGS) entry which is preliminary data.</text>
</comment>
<dbReference type="HAMAP" id="MF_02239">
    <property type="entry name" value="HemJ"/>
    <property type="match status" value="1"/>
</dbReference>
<dbReference type="PANTHER" id="PTHR40255">
    <property type="entry name" value="UPF0093 MEMBRANE PROTEIN SLR1790"/>
    <property type="match status" value="1"/>
</dbReference>
<feature type="transmembrane region" description="Helical" evidence="14">
    <location>
        <begin position="127"/>
        <end position="145"/>
    </location>
</feature>
<accession>A0A7C9LFT9</accession>
<dbReference type="EMBL" id="WIOL01000002">
    <property type="protein sequence ID" value="MQT16927.1"/>
    <property type="molecule type" value="Genomic_DNA"/>
</dbReference>
<sequence>MDHAVGWLGDAYLWVKALHVIFVIFWMAGLFMLPRFLVYWSQVAPGTPENDLWAERCARLKRIILNPGMIVVWVLGIMLAFHLGWPGWLMAKFLVVFGLSGFHGWMIGAARKFAAGERPYAEKTLRLVNEIPSLTTIVIVILVVVKPF</sequence>
<dbReference type="UniPathway" id="UPA00251">
    <property type="reaction ID" value="UER00324"/>
</dbReference>
<evidence type="ECO:0000256" key="15">
    <source>
        <dbReference type="PIRNR" id="PIRNR004638"/>
    </source>
</evidence>
<comment type="subunit">
    <text evidence="14">Homodimer.</text>
</comment>
<evidence type="ECO:0000313" key="17">
    <source>
        <dbReference type="Proteomes" id="UP000481327"/>
    </source>
</evidence>
<evidence type="ECO:0000256" key="4">
    <source>
        <dbReference type="ARBA" id="ARBA00017504"/>
    </source>
</evidence>
<dbReference type="GO" id="GO:0046872">
    <property type="term" value="F:metal ion binding"/>
    <property type="evidence" value="ECO:0007669"/>
    <property type="project" value="UniProtKB-UniRule"/>
</dbReference>
<comment type="catalytic activity">
    <reaction evidence="13 14 15">
        <text>protoporphyrinogen IX + 3 A = protoporphyrin IX + 3 AH2</text>
        <dbReference type="Rhea" id="RHEA:62000"/>
        <dbReference type="ChEBI" id="CHEBI:13193"/>
        <dbReference type="ChEBI" id="CHEBI:17499"/>
        <dbReference type="ChEBI" id="CHEBI:57306"/>
        <dbReference type="ChEBI" id="CHEBI:57307"/>
    </reaction>
</comment>
<dbReference type="Pfam" id="PF03653">
    <property type="entry name" value="UPF0093"/>
    <property type="match status" value="1"/>
</dbReference>
<keyword evidence="10 14" id="KW-0560">Oxidoreductase</keyword>
<dbReference type="OrthoDB" id="9800824at2"/>
<keyword evidence="12 14" id="KW-0472">Membrane</keyword>
<keyword evidence="17" id="KW-1185">Reference proteome</keyword>
<comment type="subcellular location">
    <subcellularLocation>
        <location evidence="1 14">Cell membrane</location>
        <topology evidence="1 14">Multi-pass membrane protein</topology>
    </subcellularLocation>
</comment>
<dbReference type="PIRSF" id="PIRSF004638">
    <property type="entry name" value="UCP004638"/>
    <property type="match status" value="1"/>
</dbReference>
<proteinExistence type="inferred from homology"/>
<comment type="pathway">
    <text evidence="2 14 15">Porphyrin-containing compound metabolism; protoporphyrin-IX biosynthesis; protoporphyrin-IX from protoporphyrinogen-IX: step 1/1.</text>
</comment>
<dbReference type="GO" id="GO:0070818">
    <property type="term" value="F:protoporphyrinogen oxidase activity"/>
    <property type="evidence" value="ECO:0007669"/>
    <property type="project" value="UniProtKB-UniRule"/>
</dbReference>
<evidence type="ECO:0000256" key="13">
    <source>
        <dbReference type="ARBA" id="ARBA00048390"/>
    </source>
</evidence>
<keyword evidence="9 14" id="KW-1133">Transmembrane helix</keyword>
<evidence type="ECO:0000256" key="8">
    <source>
        <dbReference type="ARBA" id="ARBA00022723"/>
    </source>
</evidence>
<evidence type="ECO:0000256" key="5">
    <source>
        <dbReference type="ARBA" id="ARBA00022475"/>
    </source>
</evidence>